<protein>
    <submittedName>
        <fullName evidence="1">Uncharacterized protein</fullName>
    </submittedName>
</protein>
<dbReference type="CDD" id="cd22656">
    <property type="entry name" value="ClyA_Cry6Aa-like"/>
    <property type="match status" value="1"/>
</dbReference>
<name>A0A3R7JFS6_9EURO</name>
<keyword evidence="2" id="KW-1185">Reference proteome</keyword>
<comment type="caution">
    <text evidence="1">The sequence shown here is derived from an EMBL/GenBank/DDBJ whole genome shotgun (WGS) entry which is preliminary data.</text>
</comment>
<proteinExistence type="predicted"/>
<dbReference type="STRING" id="1245748.A0A3R7JFS6"/>
<organism evidence="1 2">
    <name type="scientific">Aspergillus turcosus</name>
    <dbReference type="NCBI Taxonomy" id="1245748"/>
    <lineage>
        <taxon>Eukaryota</taxon>
        <taxon>Fungi</taxon>
        <taxon>Dikarya</taxon>
        <taxon>Ascomycota</taxon>
        <taxon>Pezizomycotina</taxon>
        <taxon>Eurotiomycetes</taxon>
        <taxon>Eurotiomycetidae</taxon>
        <taxon>Eurotiales</taxon>
        <taxon>Aspergillaceae</taxon>
        <taxon>Aspergillus</taxon>
        <taxon>Aspergillus subgen. Fumigati</taxon>
    </lineage>
</organism>
<gene>
    <name evidence="1" type="ORF">CFD26_104297</name>
</gene>
<sequence>MPLLDEWHPVGEEDKAIKDAFGKVLIEGPNSFVKGEPESPTFILKTKGYYDLQLYVLGGIRFPDSTAKFEGFYPKKGVQVLEDIDPGIHDFTRDTVVSIAQHCKDFVEKGLGRLTTLASGTITYAEEAMGLLKLEGETSFRDQIPILLDPKYKTQPKDDEFKEALEGATMVLNRLREIAKEKQEDTLGVVDLLTAFVVKTTENKREAELLQQQFRDGPVIDRITKDKRIDKNGNPIKPFTELLDAEINRLQNEIEEEIKRAAYERDVMAKHDGNVFAGADGDIIGAIMDAYTYHLAQKKYNEMIELEKTHTKEQTDVRRYITMVRALLLHMETLVPQMGKALKAAEELHDLFKSQAQNFDTLSMKLGGIQTGVDAEALKYRKAWITTNIDKSVQKLEEIKQAALEFDKTAKITVVDG</sequence>
<dbReference type="Proteomes" id="UP000215289">
    <property type="component" value="Unassembled WGS sequence"/>
</dbReference>
<reference evidence="1 2" key="1">
    <citation type="submission" date="2018-08" db="EMBL/GenBank/DDBJ databases">
        <title>Draft genome sequences of two Aspergillus turcosus clinical strains isolated from bronchoalveolar lavage fluid: one azole-susceptible and the other azole-resistant.</title>
        <authorList>
            <person name="Parent-Michaud M."/>
            <person name="Dufresne P.J."/>
            <person name="Fournier E."/>
            <person name="Martineau C."/>
            <person name="Moreira S."/>
            <person name="Perkins V."/>
            <person name="De Repentigny L."/>
            <person name="Dufresne S.F."/>
        </authorList>
    </citation>
    <scope>NUCLEOTIDE SEQUENCE [LARGE SCALE GENOMIC DNA]</scope>
    <source>
        <strain evidence="1">HMR AF 1038</strain>
    </source>
</reference>
<evidence type="ECO:0000313" key="1">
    <source>
        <dbReference type="EMBL" id="RLL96865.1"/>
    </source>
</evidence>
<accession>A0A3R7JFS6</accession>
<dbReference type="SUPFAM" id="SSF58100">
    <property type="entry name" value="Bacterial hemolysins"/>
    <property type="match status" value="1"/>
</dbReference>
<dbReference type="Gene3D" id="1.20.1170.10">
    <property type="match status" value="1"/>
</dbReference>
<dbReference type="EMBL" id="NIDN02000096">
    <property type="protein sequence ID" value="RLL96865.1"/>
    <property type="molecule type" value="Genomic_DNA"/>
</dbReference>
<dbReference type="AlphaFoldDB" id="A0A3R7JFS6"/>
<evidence type="ECO:0000313" key="2">
    <source>
        <dbReference type="Proteomes" id="UP000215289"/>
    </source>
</evidence>
<dbReference type="OrthoDB" id="5066239at2759"/>